<dbReference type="Proteomes" id="UP000216446">
    <property type="component" value="Unassembled WGS sequence"/>
</dbReference>
<dbReference type="OrthoDB" id="2955631at2"/>
<dbReference type="InterPro" id="IPR018723">
    <property type="entry name" value="DUF2254_membrane"/>
</dbReference>
<keyword evidence="1" id="KW-0472">Membrane</keyword>
<gene>
    <name evidence="2" type="ORF">BSZ36_09925</name>
</gene>
<dbReference type="RefSeq" id="WP_094548438.1">
    <property type="nucleotide sequence ID" value="NZ_MQWB01000001.1"/>
</dbReference>
<organism evidence="2 3">
    <name type="scientific">Rubricoccus marinus</name>
    <dbReference type="NCBI Taxonomy" id="716817"/>
    <lineage>
        <taxon>Bacteria</taxon>
        <taxon>Pseudomonadati</taxon>
        <taxon>Rhodothermota</taxon>
        <taxon>Rhodothermia</taxon>
        <taxon>Rhodothermales</taxon>
        <taxon>Rubricoccaceae</taxon>
        <taxon>Rubricoccus</taxon>
    </lineage>
</organism>
<comment type="caution">
    <text evidence="2">The sequence shown here is derived from an EMBL/GenBank/DDBJ whole genome shotgun (WGS) entry which is preliminary data.</text>
</comment>
<dbReference type="AlphaFoldDB" id="A0A259U0A0"/>
<reference evidence="2 3" key="1">
    <citation type="submission" date="2016-11" db="EMBL/GenBank/DDBJ databases">
        <title>Study of marine rhodopsin-containing bacteria.</title>
        <authorList>
            <person name="Yoshizawa S."/>
            <person name="Kumagai Y."/>
            <person name="Kogure K."/>
        </authorList>
    </citation>
    <scope>NUCLEOTIDE SEQUENCE [LARGE SCALE GENOMIC DNA]</scope>
    <source>
        <strain evidence="2 3">SG-29</strain>
    </source>
</reference>
<proteinExistence type="predicted"/>
<dbReference type="EMBL" id="MQWB01000001">
    <property type="protein sequence ID" value="OZC03267.1"/>
    <property type="molecule type" value="Genomic_DNA"/>
</dbReference>
<evidence type="ECO:0000313" key="2">
    <source>
        <dbReference type="EMBL" id="OZC03267.1"/>
    </source>
</evidence>
<keyword evidence="3" id="KW-1185">Reference proteome</keyword>
<dbReference type="Pfam" id="PF10011">
    <property type="entry name" value="DUF2254"/>
    <property type="match status" value="1"/>
</dbReference>
<feature type="transmembrane region" description="Helical" evidence="1">
    <location>
        <begin position="148"/>
        <end position="172"/>
    </location>
</feature>
<feature type="transmembrane region" description="Helical" evidence="1">
    <location>
        <begin position="63"/>
        <end position="88"/>
    </location>
</feature>
<evidence type="ECO:0008006" key="4">
    <source>
        <dbReference type="Google" id="ProtNLM"/>
    </source>
</evidence>
<dbReference type="InParanoid" id="A0A259U0A0"/>
<accession>A0A259U0A0</accession>
<keyword evidence="1" id="KW-0812">Transmembrane</keyword>
<name>A0A259U0A0_9BACT</name>
<keyword evidence="1" id="KW-1133">Transmembrane helix</keyword>
<protein>
    <recommendedName>
        <fullName evidence="4">DUF2254 domain-containing protein</fullName>
    </recommendedName>
</protein>
<sequence>MHARFLALVDKLKSSYWFIPTLMVIGAFALSFATTAVDGWLGPDWIENVSWLYANKPEGARNLLTTVAGSMIGVAGVTFSITIASVVYASGQYGPRLLTNFMSDRGNQITLGTFIATFVYCLLVLRTVRSADEASGGENPAGDVIGAFVPHVAIVTALALTLASVGVLIFFIHHVPESIHVSNVISGVGRDLRKKIDTLFPERIGDADPGWEARRDSDVQTQMPADFYLTAEAIRADGTGYIQGVDADTLLEVATEHDLVLRLRHRPGDFISDGDALLLAWPAENVTDDVCSTLRVAFAWGRQRTALQDTRFLVNELVEIAARALSPGINDPFTAISCLDWLSAALKALADRDFPSAARYDDSGNLRVVAEPTTFEEFVGHVYGQLRPYVASDRNAALHTLKTIGELAARASGEQRRALQFQADAILEGTQKILSLEADRHAVRDRHRLVAQLLFGEVNFEEAASRADWIGGTA</sequence>
<feature type="transmembrane region" description="Helical" evidence="1">
    <location>
        <begin position="21"/>
        <end position="43"/>
    </location>
</feature>
<feature type="transmembrane region" description="Helical" evidence="1">
    <location>
        <begin position="109"/>
        <end position="128"/>
    </location>
</feature>
<evidence type="ECO:0000313" key="3">
    <source>
        <dbReference type="Proteomes" id="UP000216446"/>
    </source>
</evidence>
<evidence type="ECO:0000256" key="1">
    <source>
        <dbReference type="SAM" id="Phobius"/>
    </source>
</evidence>